<dbReference type="Proteomes" id="UP000324222">
    <property type="component" value="Unassembled WGS sequence"/>
</dbReference>
<evidence type="ECO:0000313" key="1">
    <source>
        <dbReference type="EMBL" id="MPC81455.1"/>
    </source>
</evidence>
<reference evidence="1 2" key="1">
    <citation type="submission" date="2019-05" db="EMBL/GenBank/DDBJ databases">
        <title>Another draft genome of Portunus trituberculatus and its Hox gene families provides insights of decapod evolution.</title>
        <authorList>
            <person name="Jeong J.-H."/>
            <person name="Song I."/>
            <person name="Kim S."/>
            <person name="Choi T."/>
            <person name="Kim D."/>
            <person name="Ryu S."/>
            <person name="Kim W."/>
        </authorList>
    </citation>
    <scope>NUCLEOTIDE SEQUENCE [LARGE SCALE GENOMIC DNA]</scope>
    <source>
        <tissue evidence="1">Muscle</tissue>
    </source>
</reference>
<evidence type="ECO:0000313" key="2">
    <source>
        <dbReference type="Proteomes" id="UP000324222"/>
    </source>
</evidence>
<protein>
    <submittedName>
        <fullName evidence="1">Uncharacterized protein</fullName>
    </submittedName>
</protein>
<comment type="caution">
    <text evidence="1">The sequence shown here is derived from an EMBL/GenBank/DDBJ whole genome shotgun (WGS) entry which is preliminary data.</text>
</comment>
<organism evidence="1 2">
    <name type="scientific">Portunus trituberculatus</name>
    <name type="common">Swimming crab</name>
    <name type="synonym">Neptunus trituberculatus</name>
    <dbReference type="NCBI Taxonomy" id="210409"/>
    <lineage>
        <taxon>Eukaryota</taxon>
        <taxon>Metazoa</taxon>
        <taxon>Ecdysozoa</taxon>
        <taxon>Arthropoda</taxon>
        <taxon>Crustacea</taxon>
        <taxon>Multicrustacea</taxon>
        <taxon>Malacostraca</taxon>
        <taxon>Eumalacostraca</taxon>
        <taxon>Eucarida</taxon>
        <taxon>Decapoda</taxon>
        <taxon>Pleocyemata</taxon>
        <taxon>Brachyura</taxon>
        <taxon>Eubrachyura</taxon>
        <taxon>Portunoidea</taxon>
        <taxon>Portunidae</taxon>
        <taxon>Portuninae</taxon>
        <taxon>Portunus</taxon>
    </lineage>
</organism>
<sequence length="73" mass="7804">MKGIAADLPCSTLPALLCPALTSTIRYEGRFDGQLIIQLYHEFSAVPAIKSATLPLRPAPTLPSHLRSPTATC</sequence>
<gene>
    <name evidence="1" type="ORF">E2C01_076072</name>
</gene>
<accession>A0A5B7IGW4</accession>
<dbReference type="AlphaFoldDB" id="A0A5B7IGW4"/>
<proteinExistence type="predicted"/>
<dbReference type="EMBL" id="VSRR010056995">
    <property type="protein sequence ID" value="MPC81455.1"/>
    <property type="molecule type" value="Genomic_DNA"/>
</dbReference>
<keyword evidence="2" id="KW-1185">Reference proteome</keyword>
<name>A0A5B7IGW4_PORTR</name>